<reference evidence="1 2" key="1">
    <citation type="submission" date="2019-03" db="EMBL/GenBank/DDBJ databases">
        <title>Single cell metagenomics reveals metabolic interactions within the superorganism composed of flagellate Streblomastix strix and complex community of Bacteroidetes bacteria on its surface.</title>
        <authorList>
            <person name="Treitli S.C."/>
            <person name="Kolisko M."/>
            <person name="Husnik F."/>
            <person name="Keeling P."/>
            <person name="Hampl V."/>
        </authorList>
    </citation>
    <scope>NUCLEOTIDE SEQUENCE [LARGE SCALE GENOMIC DNA]</scope>
    <source>
        <strain evidence="1">ST1C</strain>
    </source>
</reference>
<organism evidence="1 2">
    <name type="scientific">Streblomastix strix</name>
    <dbReference type="NCBI Taxonomy" id="222440"/>
    <lineage>
        <taxon>Eukaryota</taxon>
        <taxon>Metamonada</taxon>
        <taxon>Preaxostyla</taxon>
        <taxon>Oxymonadida</taxon>
        <taxon>Streblomastigidae</taxon>
        <taxon>Streblomastix</taxon>
    </lineage>
</organism>
<dbReference type="InterPro" id="IPR029045">
    <property type="entry name" value="ClpP/crotonase-like_dom_sf"/>
</dbReference>
<feature type="non-terminal residue" evidence="1">
    <location>
        <position position="1"/>
    </location>
</feature>
<dbReference type="PANTHER" id="PTHR37049:SF4">
    <property type="entry name" value="RHODANESE DOMAIN-CONTAINING PROTEIN"/>
    <property type="match status" value="1"/>
</dbReference>
<dbReference type="InterPro" id="IPR052766">
    <property type="entry name" value="S41A_metabolite_peptidase"/>
</dbReference>
<sequence length="474" mass="53991">EEINTTLRVINDYLTSYTFLDKSLAPDLPPTGPGGRGFNLLDSLNDIADSQFGSMFDFYEAIMVSFKKLKDPHTSFRQPCVSSFYYIIPFIFELNVNQSDQNEKTRYSITVSNGGNPPKTGIDELFLNATNKYLQNYGSVDLRGKRITRMNIYNNQLDDYDGNPLTGTYTAAESIARWADEEIDFGFSPTLRMNEALRNLFSFRPASSYQHPASNSFAVEYIDDDDDQPQTAEIPYYKENIARKLEEKIHPIRKIRVQEFKNRNYAVNQSVNLEKQKQTNADYITLFRLPDMESFYNDIVSSAYIPSQKLGIIRIATFNTRFTRSFAQVLVDSLISFSQPDGDRQALNLIIDLRSNAGGFVSVGRHSLDFLFPQVSFPLYTINDEIISPMNKELAKIFIEDIKAQPNDSELRVDPLTMIPTFDWINGDQGRTRTTILRDEDVGNATEVTQGSTTTDPSFFACCNITKTVFRNNI</sequence>
<dbReference type="PANTHER" id="PTHR37049">
    <property type="entry name" value="PEPTIDASE S41 FAMILY PROTEIN"/>
    <property type="match status" value="1"/>
</dbReference>
<evidence type="ECO:0000313" key="1">
    <source>
        <dbReference type="EMBL" id="KAA6362927.1"/>
    </source>
</evidence>
<feature type="non-terminal residue" evidence="1">
    <location>
        <position position="474"/>
    </location>
</feature>
<dbReference type="EMBL" id="SNRW01023546">
    <property type="protein sequence ID" value="KAA6362927.1"/>
    <property type="molecule type" value="Genomic_DNA"/>
</dbReference>
<accession>A0A5J4TXI6</accession>
<dbReference type="Gene3D" id="3.90.226.10">
    <property type="entry name" value="2-enoyl-CoA Hydratase, Chain A, domain 1"/>
    <property type="match status" value="1"/>
</dbReference>
<dbReference type="Proteomes" id="UP000324800">
    <property type="component" value="Unassembled WGS sequence"/>
</dbReference>
<proteinExistence type="predicted"/>
<name>A0A5J4TXI6_9EUKA</name>
<protein>
    <submittedName>
        <fullName evidence="1">Uncharacterized protein</fullName>
    </submittedName>
</protein>
<dbReference type="AlphaFoldDB" id="A0A5J4TXI6"/>
<dbReference type="OrthoDB" id="27214at2759"/>
<gene>
    <name evidence="1" type="ORF">EZS28_041546</name>
</gene>
<comment type="caution">
    <text evidence="1">The sequence shown here is derived from an EMBL/GenBank/DDBJ whole genome shotgun (WGS) entry which is preliminary data.</text>
</comment>
<evidence type="ECO:0000313" key="2">
    <source>
        <dbReference type="Proteomes" id="UP000324800"/>
    </source>
</evidence>
<dbReference type="SUPFAM" id="SSF52096">
    <property type="entry name" value="ClpP/crotonase"/>
    <property type="match status" value="1"/>
</dbReference>